<feature type="region of interest" description="Disordered" evidence="1">
    <location>
        <begin position="87"/>
        <end position="107"/>
    </location>
</feature>
<dbReference type="OrthoDB" id="7685493at2759"/>
<feature type="compositionally biased region" description="Polar residues" evidence="1">
    <location>
        <begin position="649"/>
        <end position="666"/>
    </location>
</feature>
<feature type="region of interest" description="Disordered" evidence="1">
    <location>
        <begin position="624"/>
        <end position="666"/>
    </location>
</feature>
<accession>A0A026WRP1</accession>
<sequence>MLGSQMVEAKMEDNNKRDNDIYNPEVEHRVVINWTPPDEKKFLLKRRFVSPRMLSRSLPRRSRSLFGYRMSRSLNVDITSSKNGWLKSPNSSLDSSSDMDKSSSRDLSRSAKIMRALSLSHGLIRHKNVSIKKSLNFDSPPSPQKSAWFNESPHSDSTSVNTSFDKLLSYDTNSIESATSSVLIVSSDSIDENQNQTPQKSRKVAKITNGTSDTKENLNHSSESSGSTSLLQSNLKERIDNILHMQTPDLHSFKREKSKTVGCVASTPRNLIQEFNQNVDSRPQTPENIMRLIPESMSAIKKSHKQEKLYRQQEDACTQQMDYSMLNKDRYMKTEVESSEADRIIAGGSCDTTSMKKSQMGKKSFKKTLIYDSDDELSDSISVSDHSAQWNEATSKEDNSSENRSNEAKINKIQDINLSDREKCEGSNYNNDSVSDNDNRKDCFERDFDKEVYNLITSQRKSSSTVNTNVSRENVMMPPAPNPSVSQNSSRAVTPENYINLIQQVLTESIKKSHKKVKHESKKIFKPRSLHQKIGVAQVARNSSRYESIVNATCSSSPNSSFRPNTPDNINSSRLLLTEFNSVKKSHKKDKHNKRISGLAKCHKYQEYRKRSDKNRQDYVNKIRQKNSSEAFGLKDSPDASPKKKKKSNVSAQSEACMSPSLESSSWGCKNIEDEFKIHTPLRTSFKLLTASTCVCMDESSEKDGPVQATPKEVDLSRCMTPIAHCSKTSRENEDAVFEGHAHVEKSKTDVSHDGSANATVPEDENGRSTPTNVATELLCDINSIKKSHKKNKHSRSICKRGRKEPLDNGETKNVSFASDTTTLEEHAVSTLQRIGVCSPSETGMCSNVRNGREDESYEDSQPSTSRINDSIRSVNESNLLNVTPPNDFNAANFVKLFSTTSIKKFHKKERDYNAETKYILMSNERDLSDDGSIFDEEDRLNVAENFNSRQDMKCIDNL</sequence>
<evidence type="ECO:0000256" key="1">
    <source>
        <dbReference type="SAM" id="MobiDB-lite"/>
    </source>
</evidence>
<feature type="compositionally biased region" description="Polar residues" evidence="1">
    <location>
        <begin position="382"/>
        <end position="393"/>
    </location>
</feature>
<organism evidence="2 3">
    <name type="scientific">Ooceraea biroi</name>
    <name type="common">Clonal raider ant</name>
    <name type="synonym">Cerapachys biroi</name>
    <dbReference type="NCBI Taxonomy" id="2015173"/>
    <lineage>
        <taxon>Eukaryota</taxon>
        <taxon>Metazoa</taxon>
        <taxon>Ecdysozoa</taxon>
        <taxon>Arthropoda</taxon>
        <taxon>Hexapoda</taxon>
        <taxon>Insecta</taxon>
        <taxon>Pterygota</taxon>
        <taxon>Neoptera</taxon>
        <taxon>Endopterygota</taxon>
        <taxon>Hymenoptera</taxon>
        <taxon>Apocrita</taxon>
        <taxon>Aculeata</taxon>
        <taxon>Formicoidea</taxon>
        <taxon>Formicidae</taxon>
        <taxon>Dorylinae</taxon>
        <taxon>Ooceraea</taxon>
    </lineage>
</organism>
<dbReference type="STRING" id="2015173.A0A026WRP1"/>
<dbReference type="Proteomes" id="UP000053097">
    <property type="component" value="Unassembled WGS sequence"/>
</dbReference>
<feature type="region of interest" description="Disordered" evidence="1">
    <location>
        <begin position="190"/>
        <end position="230"/>
    </location>
</feature>
<feature type="compositionally biased region" description="Basic and acidic residues" evidence="1">
    <location>
        <begin position="394"/>
        <end position="414"/>
    </location>
</feature>
<dbReference type="OMA" id="EIDCSRC"/>
<feature type="region of interest" description="Disordered" evidence="1">
    <location>
        <begin position="787"/>
        <end position="814"/>
    </location>
</feature>
<name>A0A026WRP1_OOCBI</name>
<protein>
    <submittedName>
        <fullName evidence="2">Uncharacterized protein</fullName>
    </submittedName>
</protein>
<feature type="region of interest" description="Disordered" evidence="1">
    <location>
        <begin position="135"/>
        <end position="160"/>
    </location>
</feature>
<dbReference type="EMBL" id="KK107119">
    <property type="protein sequence ID" value="EZA58715.1"/>
    <property type="molecule type" value="Genomic_DNA"/>
</dbReference>
<feature type="region of interest" description="Disordered" evidence="1">
    <location>
        <begin position="382"/>
        <end position="414"/>
    </location>
</feature>
<feature type="compositionally biased region" description="Basic residues" evidence="1">
    <location>
        <begin position="787"/>
        <end position="803"/>
    </location>
</feature>
<gene>
    <name evidence="2" type="ORF">X777_14884</name>
</gene>
<evidence type="ECO:0000313" key="2">
    <source>
        <dbReference type="EMBL" id="EZA58715.1"/>
    </source>
</evidence>
<evidence type="ECO:0000313" key="3">
    <source>
        <dbReference type="Proteomes" id="UP000053097"/>
    </source>
</evidence>
<proteinExistence type="predicted"/>
<dbReference type="AlphaFoldDB" id="A0A026WRP1"/>
<keyword evidence="3" id="KW-1185">Reference proteome</keyword>
<reference evidence="2 3" key="1">
    <citation type="journal article" date="2014" name="Curr. Biol.">
        <title>The genome of the clonal raider ant Cerapachys biroi.</title>
        <authorList>
            <person name="Oxley P.R."/>
            <person name="Ji L."/>
            <person name="Fetter-Pruneda I."/>
            <person name="McKenzie S.K."/>
            <person name="Li C."/>
            <person name="Hu H."/>
            <person name="Zhang G."/>
            <person name="Kronauer D.J."/>
        </authorList>
    </citation>
    <scope>NUCLEOTIDE SEQUENCE [LARGE SCALE GENOMIC DNA]</scope>
</reference>
<feature type="compositionally biased region" description="Low complexity" evidence="1">
    <location>
        <begin position="219"/>
        <end position="230"/>
    </location>
</feature>
<feature type="region of interest" description="Disordered" evidence="1">
    <location>
        <begin position="745"/>
        <end position="772"/>
    </location>
</feature>
<feature type="compositionally biased region" description="Basic and acidic residues" evidence="1">
    <location>
        <begin position="98"/>
        <end position="107"/>
    </location>
</feature>
<feature type="compositionally biased region" description="Polar residues" evidence="1">
    <location>
        <begin position="135"/>
        <end position="149"/>
    </location>
</feature>